<dbReference type="InterPro" id="IPR018392">
    <property type="entry name" value="LysM"/>
</dbReference>
<comment type="caution">
    <text evidence="3">The sequence shown here is derived from an EMBL/GenBank/DDBJ whole genome shotgun (WGS) entry which is preliminary data.</text>
</comment>
<dbReference type="Proteomes" id="UP000477386">
    <property type="component" value="Unassembled WGS sequence"/>
</dbReference>
<name>A0A6M0IC08_9BACT</name>
<dbReference type="AlphaFoldDB" id="A0A6M0IC08"/>
<dbReference type="SUPFAM" id="SSF54106">
    <property type="entry name" value="LysM domain"/>
    <property type="match status" value="3"/>
</dbReference>
<accession>A0A6M0IC08</accession>
<keyword evidence="4" id="KW-1185">Reference proteome</keyword>
<dbReference type="Gene3D" id="3.10.350.10">
    <property type="entry name" value="LysM domain"/>
    <property type="match status" value="3"/>
</dbReference>
<dbReference type="SMART" id="SM00257">
    <property type="entry name" value="LysM"/>
    <property type="match status" value="3"/>
</dbReference>
<evidence type="ECO:0000313" key="3">
    <source>
        <dbReference type="EMBL" id="NEU65618.1"/>
    </source>
</evidence>
<sequence>MPYDIDFAGVSVHLTQPGRLQVQQEVQQLYTNRAGIQTDMNTLRQLTPLLKPLFTEVDLPDDFRYAALPFTNNDTTGFWALSQAHARDLKLRIDQTVDERYHPIVSTEAVLVNISQLQKTQGNYVLALLQYLKGEINPPAPERIDPSYILLKPNSPPLIWKILARKLVFEHEEPTYRPSVSYMLFEYQNGEGKALQTIADRLRVTEERVKPFNQWLKTTVVPTGKEYSVFVQVTPDEFALVRSIAESGMETAVVRRMDVGFPILTKVDEQAEGLRALAIYYKINNRRGVQAQNCDNFITLAFYGNITINAFLNFNDLSINDIARPGEIYYLERKAKRAKVPFHVVQKNQTLREVASIYGVQLKSLLRFNDITATQRVQTGRVLWLQAKRPANRPAEYRQLPVDEQKQFTSPEPVIAEKKGLEPSPSSLPEQKPAVITSSPVTDNKAALISPKTPDDSSARSLDEDLLAVSDSISHVDTAQHEVIEAIKLHVVTPGQTYFAIARLYGVTVKQLYTWNNLSERIPLKVGQELIIDVTEKQRIAREKQRVVSAKPVVKKQPGRGNLVNLFVVSPVKEAIYYTVKAGQTLYRVALINKVRVEDLMRWNNLPNYVIEIGQKLLIRK</sequence>
<protein>
    <submittedName>
        <fullName evidence="3">LysM peptidoglycan-binding domain-containing protein</fullName>
    </submittedName>
</protein>
<evidence type="ECO:0000259" key="2">
    <source>
        <dbReference type="PROSITE" id="PS51782"/>
    </source>
</evidence>
<feature type="region of interest" description="Disordered" evidence="1">
    <location>
        <begin position="395"/>
        <end position="437"/>
    </location>
</feature>
<dbReference type="Pfam" id="PF01476">
    <property type="entry name" value="LysM"/>
    <property type="match status" value="3"/>
</dbReference>
<dbReference type="RefSeq" id="WP_164034936.1">
    <property type="nucleotide sequence ID" value="NZ_JAAGNZ010000001.1"/>
</dbReference>
<dbReference type="GO" id="GO:0008932">
    <property type="term" value="F:lytic endotransglycosylase activity"/>
    <property type="evidence" value="ECO:0007669"/>
    <property type="project" value="TreeGrafter"/>
</dbReference>
<evidence type="ECO:0000256" key="1">
    <source>
        <dbReference type="SAM" id="MobiDB-lite"/>
    </source>
</evidence>
<feature type="domain" description="LysM" evidence="2">
    <location>
        <begin position="488"/>
        <end position="532"/>
    </location>
</feature>
<dbReference type="InterPro" id="IPR036779">
    <property type="entry name" value="LysM_dom_sf"/>
</dbReference>
<proteinExistence type="predicted"/>
<dbReference type="CDD" id="cd00118">
    <property type="entry name" value="LysM"/>
    <property type="match status" value="3"/>
</dbReference>
<dbReference type="PANTHER" id="PTHR33734">
    <property type="entry name" value="LYSM DOMAIN-CONTAINING GPI-ANCHORED PROTEIN 2"/>
    <property type="match status" value="1"/>
</dbReference>
<organism evidence="3 4">
    <name type="scientific">Spirosoma agri</name>
    <dbReference type="NCBI Taxonomy" id="1987381"/>
    <lineage>
        <taxon>Bacteria</taxon>
        <taxon>Pseudomonadati</taxon>
        <taxon>Bacteroidota</taxon>
        <taxon>Cytophagia</taxon>
        <taxon>Cytophagales</taxon>
        <taxon>Cytophagaceae</taxon>
        <taxon>Spirosoma</taxon>
    </lineage>
</organism>
<dbReference type="PROSITE" id="PS51782">
    <property type="entry name" value="LYSM"/>
    <property type="match status" value="3"/>
</dbReference>
<evidence type="ECO:0000313" key="4">
    <source>
        <dbReference type="Proteomes" id="UP000477386"/>
    </source>
</evidence>
<dbReference type="EMBL" id="JAAGNZ010000001">
    <property type="protein sequence ID" value="NEU65618.1"/>
    <property type="molecule type" value="Genomic_DNA"/>
</dbReference>
<feature type="domain" description="LysM" evidence="2">
    <location>
        <begin position="576"/>
        <end position="619"/>
    </location>
</feature>
<feature type="domain" description="LysM" evidence="2">
    <location>
        <begin position="341"/>
        <end position="385"/>
    </location>
</feature>
<gene>
    <name evidence="3" type="ORF">GK091_01900</name>
</gene>
<reference evidence="3 4" key="1">
    <citation type="submission" date="2020-02" db="EMBL/GenBank/DDBJ databases">
        <title>Draft genome sequence of two Spirosoma agri KCTC 52727 and Spirosoma terrae KCTC 52035.</title>
        <authorList>
            <person name="Rojas J."/>
            <person name="Ambika Manirajan B."/>
            <person name="Ratering S."/>
            <person name="Suarez C."/>
            <person name="Schnell S."/>
        </authorList>
    </citation>
    <scope>NUCLEOTIDE SEQUENCE [LARGE SCALE GENOMIC DNA]</scope>
    <source>
        <strain evidence="3 4">KCTC 52727</strain>
    </source>
</reference>
<dbReference type="PANTHER" id="PTHR33734:SF22">
    <property type="entry name" value="MEMBRANE-BOUND LYTIC MUREIN TRANSGLYCOSYLASE D"/>
    <property type="match status" value="1"/>
</dbReference>